<accession>A0A1B1U425</accession>
<keyword evidence="2" id="KW-1185">Reference proteome</keyword>
<dbReference type="OrthoDB" id="5324210at2"/>
<organism evidence="1 2">
    <name type="scientific">Helicobacter enhydrae</name>
    <dbReference type="NCBI Taxonomy" id="222136"/>
    <lineage>
        <taxon>Bacteria</taxon>
        <taxon>Pseudomonadati</taxon>
        <taxon>Campylobacterota</taxon>
        <taxon>Epsilonproteobacteria</taxon>
        <taxon>Campylobacterales</taxon>
        <taxon>Helicobacteraceae</taxon>
        <taxon>Helicobacter</taxon>
    </lineage>
</organism>
<dbReference type="Gene3D" id="3.90.550.10">
    <property type="entry name" value="Spore Coat Polysaccharide Biosynthesis Protein SpsA, Chain A"/>
    <property type="match status" value="1"/>
</dbReference>
<evidence type="ECO:0000313" key="2">
    <source>
        <dbReference type="Proteomes" id="UP000092884"/>
    </source>
</evidence>
<gene>
    <name evidence="1" type="ORF">BBW65_01310</name>
</gene>
<name>A0A1B1U425_9HELI</name>
<dbReference type="KEGG" id="het:BBW65_01310"/>
<dbReference type="CDD" id="cd00761">
    <property type="entry name" value="Glyco_tranf_GTA_type"/>
    <property type="match status" value="1"/>
</dbReference>
<dbReference type="Proteomes" id="UP000092884">
    <property type="component" value="Chromosome"/>
</dbReference>
<dbReference type="RefSeq" id="WP_066338668.1">
    <property type="nucleotide sequence ID" value="NZ_CP016503.1"/>
</dbReference>
<dbReference type="AlphaFoldDB" id="A0A1B1U425"/>
<dbReference type="SUPFAM" id="SSF53448">
    <property type="entry name" value="Nucleotide-diphospho-sugar transferases"/>
    <property type="match status" value="1"/>
</dbReference>
<protein>
    <recommendedName>
        <fullName evidence="3">Glycosyltransferase</fullName>
    </recommendedName>
</protein>
<proteinExistence type="predicted"/>
<reference evidence="2" key="1">
    <citation type="submission" date="2016-07" db="EMBL/GenBank/DDBJ databases">
        <authorList>
            <person name="Florea S."/>
            <person name="Webb J.S."/>
            <person name="Jaromczyk J."/>
            <person name="Schardl C.L."/>
        </authorList>
    </citation>
    <scope>NUCLEOTIDE SEQUENCE [LARGE SCALE GENOMIC DNA]</scope>
    <source>
        <strain evidence="2">MIT 01-6242</strain>
    </source>
</reference>
<dbReference type="EMBL" id="CP016503">
    <property type="protein sequence ID" value="ANV97527.1"/>
    <property type="molecule type" value="Genomic_DNA"/>
</dbReference>
<evidence type="ECO:0008006" key="3">
    <source>
        <dbReference type="Google" id="ProtNLM"/>
    </source>
</evidence>
<dbReference type="STRING" id="222136.BBW65_01310"/>
<dbReference type="InterPro" id="IPR029044">
    <property type="entry name" value="Nucleotide-diphossugar_trans"/>
</dbReference>
<evidence type="ECO:0000313" key="1">
    <source>
        <dbReference type="EMBL" id="ANV97527.1"/>
    </source>
</evidence>
<sequence length="288" mass="33963">MKIETLKKIPRFIIETAKNVRKVSLYQETWFLNQRHREISWTQYAPQTTETNHRIVVSLTTHKERIEYLHFVLDSLYMQTLPPAEVQLYVAKGEYTTYPKILEKFQPWLKIIEVEDLGSYKKFIPALLNASKSEVIISLDDDFIYPHYLISSLYSHFLKNQNSLVGYCGFKNGKEYFEGIAGGLGILWNPNIFNIEKMPFFFDQRLFMEQIGRNYDDGWISLSCLEQKIQISCIQEYSYELLRRFYELPSGKLYAISSSGEGVNYISAEEKKILREKTRKIIQEQLKL</sequence>